<feature type="transmembrane region" description="Helical" evidence="1">
    <location>
        <begin position="48"/>
        <end position="70"/>
    </location>
</feature>
<name>A0A1F7V8F7_9BACT</name>
<keyword evidence="1" id="KW-0812">Transmembrane</keyword>
<organism evidence="2 3">
    <name type="scientific">Candidatus Uhrbacteria bacterium RIFCSPLOWO2_02_FULL_48_18</name>
    <dbReference type="NCBI Taxonomy" id="1802408"/>
    <lineage>
        <taxon>Bacteria</taxon>
        <taxon>Candidatus Uhriibacteriota</taxon>
    </lineage>
</organism>
<evidence type="ECO:0000313" key="3">
    <source>
        <dbReference type="Proteomes" id="UP000176593"/>
    </source>
</evidence>
<proteinExistence type="predicted"/>
<accession>A0A1F7V8F7</accession>
<dbReference type="AlphaFoldDB" id="A0A1F7V8F7"/>
<evidence type="ECO:0008006" key="4">
    <source>
        <dbReference type="Google" id="ProtNLM"/>
    </source>
</evidence>
<dbReference type="EMBL" id="MGEQ01000010">
    <property type="protein sequence ID" value="OGL86254.1"/>
    <property type="molecule type" value="Genomic_DNA"/>
</dbReference>
<comment type="caution">
    <text evidence="2">The sequence shown here is derived from an EMBL/GenBank/DDBJ whole genome shotgun (WGS) entry which is preliminary data.</text>
</comment>
<sequence>MTDNRPHKPKITPRDVRKDLRAIYERTDGSIPDMSRFSARKKSGLHRFLVRGIVLLLVLSAVAWSGFFFFSNGFFEKQNSLSVKIEGPTEVKAGELVSYNIRYENAGDVPMAALELSAKLPPDFHIRSTTPEANDKNVWTIGSLTPKSDGVITVNGMFLAEVPSKHKLQALFTYKPANFNSSFQSIQTLDVNVADSVLQMTLNGPDQALPGDEVQYVITVGHTQKEPVENIRVIPNIPQNFTISGTDPAFESGKHEWNLSILPPNQPKTFSVKGSYTASATGDQNMSATVGFVSDDVYLKQKEASVVTKMQGGSIAFHLIVNGSNTNQTVDPGKTLRGSIDYVNQAKTSAQDVSFTLALDGTGKLPIDWARAELKSGKRTGNQIVWDKSTLDKLRLMKPNDSGILDFTLPLSTESGTTDHFTMTLTVRIGSLGESGGARTISATPILISINSQVGFTSEARYFTEDGTPVGSGPLPPTVGKQTTYRVYWNISNTLHDLSGVTVTTTIPANVMWMNKSLTDIGSIAYKNDTITWTIPKLPKSITHAGAWFDVWIKPTESDVGTSMPLTSGTSFTAKDTVTSQTITKTADPLTTNLVTDEFASGKGTVKK</sequence>
<protein>
    <recommendedName>
        <fullName evidence="4">DUF11 domain-containing protein</fullName>
    </recommendedName>
</protein>
<evidence type="ECO:0000256" key="1">
    <source>
        <dbReference type="SAM" id="Phobius"/>
    </source>
</evidence>
<keyword evidence="1" id="KW-1133">Transmembrane helix</keyword>
<gene>
    <name evidence="2" type="ORF">A3I41_01680</name>
</gene>
<reference evidence="2 3" key="1">
    <citation type="journal article" date="2016" name="Nat. Commun.">
        <title>Thousands of microbial genomes shed light on interconnected biogeochemical processes in an aquifer system.</title>
        <authorList>
            <person name="Anantharaman K."/>
            <person name="Brown C.T."/>
            <person name="Hug L.A."/>
            <person name="Sharon I."/>
            <person name="Castelle C.J."/>
            <person name="Probst A.J."/>
            <person name="Thomas B.C."/>
            <person name="Singh A."/>
            <person name="Wilkins M.J."/>
            <person name="Karaoz U."/>
            <person name="Brodie E.L."/>
            <person name="Williams K.H."/>
            <person name="Hubbard S.S."/>
            <person name="Banfield J.F."/>
        </authorList>
    </citation>
    <scope>NUCLEOTIDE SEQUENCE [LARGE SCALE GENOMIC DNA]</scope>
</reference>
<dbReference type="Proteomes" id="UP000176593">
    <property type="component" value="Unassembled WGS sequence"/>
</dbReference>
<keyword evidence="1" id="KW-0472">Membrane</keyword>
<evidence type="ECO:0000313" key="2">
    <source>
        <dbReference type="EMBL" id="OGL86254.1"/>
    </source>
</evidence>